<evidence type="ECO:0000256" key="1">
    <source>
        <dbReference type="ARBA" id="ARBA00023015"/>
    </source>
</evidence>
<dbReference type="Gene3D" id="1.10.10.10">
    <property type="entry name" value="Winged helix-like DNA-binding domain superfamily/Winged helix DNA-binding domain"/>
    <property type="match status" value="1"/>
</dbReference>
<keyword evidence="1" id="KW-0805">Transcription regulation</keyword>
<dbReference type="SUPFAM" id="SSF46894">
    <property type="entry name" value="C-terminal effector domain of the bipartite response regulators"/>
    <property type="match status" value="1"/>
</dbReference>
<sequence>MCLVPTDPEKAVELLGGLVDAFDTIGAPLDAARCRHALHGLGGAKPVRRGRRGYGNDLSPREVEVARMLATGRTNREIAEQLFLSPRTVEQHVARLFRKLGINSRAQLRPSDLD</sequence>
<accession>A0ABW2TPT1</accession>
<keyword evidence="3" id="KW-0804">Transcription</keyword>
<gene>
    <name evidence="5" type="ORF">ACFQV2_14495</name>
</gene>
<evidence type="ECO:0000313" key="5">
    <source>
        <dbReference type="EMBL" id="MFC7614553.1"/>
    </source>
</evidence>
<name>A0ABW2TPT1_9PSEU</name>
<dbReference type="PROSITE" id="PS00622">
    <property type="entry name" value="HTH_LUXR_1"/>
    <property type="match status" value="1"/>
</dbReference>
<evidence type="ECO:0000313" key="6">
    <source>
        <dbReference type="Proteomes" id="UP001596512"/>
    </source>
</evidence>
<evidence type="ECO:0000259" key="4">
    <source>
        <dbReference type="PROSITE" id="PS50043"/>
    </source>
</evidence>
<dbReference type="Proteomes" id="UP001596512">
    <property type="component" value="Unassembled WGS sequence"/>
</dbReference>
<feature type="domain" description="HTH luxR-type" evidence="4">
    <location>
        <begin position="51"/>
        <end position="114"/>
    </location>
</feature>
<comment type="caution">
    <text evidence="5">The sequence shown here is derived from an EMBL/GenBank/DDBJ whole genome shotgun (WGS) entry which is preliminary data.</text>
</comment>
<organism evidence="5 6">
    <name type="scientific">Actinokineospora soli</name>
    <dbReference type="NCBI Taxonomy" id="1048753"/>
    <lineage>
        <taxon>Bacteria</taxon>
        <taxon>Bacillati</taxon>
        <taxon>Actinomycetota</taxon>
        <taxon>Actinomycetes</taxon>
        <taxon>Pseudonocardiales</taxon>
        <taxon>Pseudonocardiaceae</taxon>
        <taxon>Actinokineospora</taxon>
    </lineage>
</organism>
<evidence type="ECO:0000256" key="3">
    <source>
        <dbReference type="ARBA" id="ARBA00023163"/>
    </source>
</evidence>
<dbReference type="Pfam" id="PF00196">
    <property type="entry name" value="GerE"/>
    <property type="match status" value="1"/>
</dbReference>
<dbReference type="InterPro" id="IPR000792">
    <property type="entry name" value="Tscrpt_reg_LuxR_C"/>
</dbReference>
<dbReference type="CDD" id="cd06170">
    <property type="entry name" value="LuxR_C_like"/>
    <property type="match status" value="1"/>
</dbReference>
<dbReference type="InterPro" id="IPR036388">
    <property type="entry name" value="WH-like_DNA-bd_sf"/>
</dbReference>
<keyword evidence="2" id="KW-0238">DNA-binding</keyword>
<dbReference type="PRINTS" id="PR00038">
    <property type="entry name" value="HTHLUXR"/>
</dbReference>
<dbReference type="EMBL" id="JBHTEY010000004">
    <property type="protein sequence ID" value="MFC7614553.1"/>
    <property type="molecule type" value="Genomic_DNA"/>
</dbReference>
<keyword evidence="6" id="KW-1185">Reference proteome</keyword>
<dbReference type="SMART" id="SM00421">
    <property type="entry name" value="HTH_LUXR"/>
    <property type="match status" value="1"/>
</dbReference>
<dbReference type="PANTHER" id="PTHR44688">
    <property type="entry name" value="DNA-BINDING TRANSCRIPTIONAL ACTIVATOR DEVR_DOSR"/>
    <property type="match status" value="1"/>
</dbReference>
<dbReference type="InterPro" id="IPR016032">
    <property type="entry name" value="Sig_transdc_resp-reg_C-effctor"/>
</dbReference>
<proteinExistence type="predicted"/>
<protein>
    <submittedName>
        <fullName evidence="5">Helix-turn-helix transcriptional regulator</fullName>
    </submittedName>
</protein>
<dbReference type="PANTHER" id="PTHR44688:SF16">
    <property type="entry name" value="DNA-BINDING TRANSCRIPTIONAL ACTIVATOR DEVR_DOSR"/>
    <property type="match status" value="1"/>
</dbReference>
<evidence type="ECO:0000256" key="2">
    <source>
        <dbReference type="ARBA" id="ARBA00023125"/>
    </source>
</evidence>
<dbReference type="PROSITE" id="PS50043">
    <property type="entry name" value="HTH_LUXR_2"/>
    <property type="match status" value="1"/>
</dbReference>
<reference evidence="6" key="1">
    <citation type="journal article" date="2019" name="Int. J. Syst. Evol. Microbiol.">
        <title>The Global Catalogue of Microorganisms (GCM) 10K type strain sequencing project: providing services to taxonomists for standard genome sequencing and annotation.</title>
        <authorList>
            <consortium name="The Broad Institute Genomics Platform"/>
            <consortium name="The Broad Institute Genome Sequencing Center for Infectious Disease"/>
            <person name="Wu L."/>
            <person name="Ma J."/>
        </authorList>
    </citation>
    <scope>NUCLEOTIDE SEQUENCE [LARGE SCALE GENOMIC DNA]</scope>
    <source>
        <strain evidence="6">JCM 17695</strain>
    </source>
</reference>